<protein>
    <submittedName>
        <fullName evidence="1">Uncharacterized protein</fullName>
    </submittedName>
</protein>
<proteinExistence type="predicted"/>
<gene>
    <name evidence="1" type="ORF">DPX16_15207</name>
</gene>
<comment type="caution">
    <text evidence="1">The sequence shown here is derived from an EMBL/GenBank/DDBJ whole genome shotgun (WGS) entry which is preliminary data.</text>
</comment>
<organism evidence="1 2">
    <name type="scientific">Anabarilius grahami</name>
    <name type="common">Kanglang fish</name>
    <name type="synonym">Barilius grahami</name>
    <dbReference type="NCBI Taxonomy" id="495550"/>
    <lineage>
        <taxon>Eukaryota</taxon>
        <taxon>Metazoa</taxon>
        <taxon>Chordata</taxon>
        <taxon>Craniata</taxon>
        <taxon>Vertebrata</taxon>
        <taxon>Euteleostomi</taxon>
        <taxon>Actinopterygii</taxon>
        <taxon>Neopterygii</taxon>
        <taxon>Teleostei</taxon>
        <taxon>Ostariophysi</taxon>
        <taxon>Cypriniformes</taxon>
        <taxon>Xenocyprididae</taxon>
        <taxon>Xenocypridinae</taxon>
        <taxon>Xenocypridinae incertae sedis</taxon>
        <taxon>Anabarilius</taxon>
    </lineage>
</organism>
<accession>A0A3N0YVD6</accession>
<reference evidence="1 2" key="1">
    <citation type="submission" date="2018-10" db="EMBL/GenBank/DDBJ databases">
        <title>Genome assembly for a Yunnan-Guizhou Plateau 3E fish, Anabarilius grahami (Regan), and its evolutionary and genetic applications.</title>
        <authorList>
            <person name="Jiang W."/>
        </authorList>
    </citation>
    <scope>NUCLEOTIDE SEQUENCE [LARGE SCALE GENOMIC DNA]</scope>
    <source>
        <strain evidence="1">AG-KIZ</strain>
        <tissue evidence="1">Muscle</tissue>
    </source>
</reference>
<dbReference type="EMBL" id="RJVU01022182">
    <property type="protein sequence ID" value="ROL50166.1"/>
    <property type="molecule type" value="Genomic_DNA"/>
</dbReference>
<evidence type="ECO:0000313" key="1">
    <source>
        <dbReference type="EMBL" id="ROL50166.1"/>
    </source>
</evidence>
<dbReference type="AlphaFoldDB" id="A0A3N0YVD6"/>
<name>A0A3N0YVD6_ANAGA</name>
<dbReference type="Proteomes" id="UP000281406">
    <property type="component" value="Unassembled WGS sequence"/>
</dbReference>
<sequence>MLLFKQTASSEQLTLQTDTLPHAELDLNRILLRMRSLCYKTNHLQLKSYATQSGETARQSRKLRCDAPIIEFKQLKGKRNYR</sequence>
<keyword evidence="2" id="KW-1185">Reference proteome</keyword>
<evidence type="ECO:0000313" key="2">
    <source>
        <dbReference type="Proteomes" id="UP000281406"/>
    </source>
</evidence>